<evidence type="ECO:0000313" key="2">
    <source>
        <dbReference type="Proteomes" id="UP000053766"/>
    </source>
</evidence>
<dbReference type="AlphaFoldDB" id="A0A0D8Y306"/>
<gene>
    <name evidence="1" type="ORF">DICVIV_02767</name>
</gene>
<sequence>MDVLGTLKETIVNVQNEISSGVERLRFNVTPLLAAEKKSVSDAVEEIVKTTAGSEMLFKFQLSLEQIGAVADEGLRLANLCSTRMGRAQQMCKERADAFLTIDSFLRNTSDIEKKIRDLNKQVTHHIVNGYYKICILIDFEVDKLVRFCNQTEQAMTYLEALCYIVKTEEEVHFMQQQSRLAETIINMSESSASVLNSSLRPNIELQEQQEEVMLEEFLGH</sequence>
<dbReference type="STRING" id="29172.A0A0D8Y306"/>
<dbReference type="Proteomes" id="UP000053766">
    <property type="component" value="Unassembled WGS sequence"/>
</dbReference>
<dbReference type="OrthoDB" id="5847319at2759"/>
<keyword evidence="2" id="KW-1185">Reference proteome</keyword>
<reference evidence="1 2" key="1">
    <citation type="submission" date="2013-11" db="EMBL/GenBank/DDBJ databases">
        <title>Draft genome of the bovine lungworm Dictyocaulus viviparus.</title>
        <authorList>
            <person name="Mitreva M."/>
        </authorList>
    </citation>
    <scope>NUCLEOTIDE SEQUENCE [LARGE SCALE GENOMIC DNA]</scope>
    <source>
        <strain evidence="1 2">HannoverDv2000</strain>
    </source>
</reference>
<organism evidence="1 2">
    <name type="scientific">Dictyocaulus viviparus</name>
    <name type="common">Bovine lungworm</name>
    <dbReference type="NCBI Taxonomy" id="29172"/>
    <lineage>
        <taxon>Eukaryota</taxon>
        <taxon>Metazoa</taxon>
        <taxon>Ecdysozoa</taxon>
        <taxon>Nematoda</taxon>
        <taxon>Chromadorea</taxon>
        <taxon>Rhabditida</taxon>
        <taxon>Rhabditina</taxon>
        <taxon>Rhabditomorpha</taxon>
        <taxon>Strongyloidea</taxon>
        <taxon>Metastrongylidae</taxon>
        <taxon>Dictyocaulus</taxon>
    </lineage>
</organism>
<protein>
    <submittedName>
        <fullName evidence="1">Uncharacterized protein</fullName>
    </submittedName>
</protein>
<evidence type="ECO:0000313" key="1">
    <source>
        <dbReference type="EMBL" id="KJH51100.1"/>
    </source>
</evidence>
<name>A0A0D8Y306_DICVI</name>
<accession>A0A0D8Y306</accession>
<reference evidence="2" key="2">
    <citation type="journal article" date="2016" name="Sci. Rep.">
        <title>Dictyocaulus viviparus genome, variome and transcriptome elucidate lungworm biology and support future intervention.</title>
        <authorList>
            <person name="McNulty S.N."/>
            <person name="Strube C."/>
            <person name="Rosa B.A."/>
            <person name="Martin J.C."/>
            <person name="Tyagi R."/>
            <person name="Choi Y.J."/>
            <person name="Wang Q."/>
            <person name="Hallsworth Pepin K."/>
            <person name="Zhang X."/>
            <person name="Ozersky P."/>
            <person name="Wilson R.K."/>
            <person name="Sternberg P.W."/>
            <person name="Gasser R.B."/>
            <person name="Mitreva M."/>
        </authorList>
    </citation>
    <scope>NUCLEOTIDE SEQUENCE [LARGE SCALE GENOMIC DNA]</scope>
    <source>
        <strain evidence="2">HannoverDv2000</strain>
    </source>
</reference>
<dbReference type="EMBL" id="KN716191">
    <property type="protein sequence ID" value="KJH51100.1"/>
    <property type="molecule type" value="Genomic_DNA"/>
</dbReference>
<proteinExistence type="predicted"/>